<name>A0A1R3SZ74_9BACT</name>
<proteinExistence type="inferred from homology"/>
<evidence type="ECO:0000313" key="7">
    <source>
        <dbReference type="Proteomes" id="UP000187464"/>
    </source>
</evidence>
<dbReference type="SUPFAM" id="SSF88946">
    <property type="entry name" value="Sigma2 domain of RNA polymerase sigma factors"/>
    <property type="match status" value="1"/>
</dbReference>
<dbReference type="Gene3D" id="1.10.1740.10">
    <property type="match status" value="1"/>
</dbReference>
<evidence type="ECO:0000256" key="2">
    <source>
        <dbReference type="ARBA" id="ARBA00023015"/>
    </source>
</evidence>
<dbReference type="Proteomes" id="UP000187464">
    <property type="component" value="Chromosome I"/>
</dbReference>
<dbReference type="RefSeq" id="WP_076928514.1">
    <property type="nucleotide sequence ID" value="NZ_LT605205.1"/>
</dbReference>
<dbReference type="InterPro" id="IPR013325">
    <property type="entry name" value="RNA_pol_sigma_r2"/>
</dbReference>
<dbReference type="SUPFAM" id="SSF88659">
    <property type="entry name" value="Sigma3 and sigma4 domains of RNA polymerase sigma factors"/>
    <property type="match status" value="1"/>
</dbReference>
<gene>
    <name evidence="6" type="ORF">PSM36_0345</name>
</gene>
<comment type="similarity">
    <text evidence="1">Belongs to the sigma-70 factor family. ECF subfamily.</text>
</comment>
<dbReference type="AlphaFoldDB" id="A0A1R3SZ74"/>
<dbReference type="InterPro" id="IPR036388">
    <property type="entry name" value="WH-like_DNA-bd_sf"/>
</dbReference>
<dbReference type="GO" id="GO:0003677">
    <property type="term" value="F:DNA binding"/>
    <property type="evidence" value="ECO:0007669"/>
    <property type="project" value="InterPro"/>
</dbReference>
<dbReference type="KEGG" id="psac:PSM36_0345"/>
<keyword evidence="3" id="KW-0731">Sigma factor</keyword>
<dbReference type="GO" id="GO:0016987">
    <property type="term" value="F:sigma factor activity"/>
    <property type="evidence" value="ECO:0007669"/>
    <property type="project" value="UniProtKB-KW"/>
</dbReference>
<protein>
    <submittedName>
        <fullName evidence="6">RpoE</fullName>
    </submittedName>
</protein>
<evidence type="ECO:0000256" key="3">
    <source>
        <dbReference type="ARBA" id="ARBA00023082"/>
    </source>
</evidence>
<feature type="domain" description="RNA polymerase sigma factor 70 region 4 type 2" evidence="5">
    <location>
        <begin position="127"/>
        <end position="178"/>
    </location>
</feature>
<reference evidence="6 7" key="1">
    <citation type="submission" date="2016-08" db="EMBL/GenBank/DDBJ databases">
        <authorList>
            <person name="Seilhamer J.J."/>
        </authorList>
    </citation>
    <scope>NUCLEOTIDE SEQUENCE [LARGE SCALE GENOMIC DNA]</scope>
    <source>
        <strain evidence="6">M3/6</strain>
    </source>
</reference>
<evidence type="ECO:0000256" key="4">
    <source>
        <dbReference type="ARBA" id="ARBA00023163"/>
    </source>
</evidence>
<dbReference type="InterPro" id="IPR039425">
    <property type="entry name" value="RNA_pol_sigma-70-like"/>
</dbReference>
<keyword evidence="2" id="KW-0805">Transcription regulation</keyword>
<dbReference type="EMBL" id="LT605205">
    <property type="protein sequence ID" value="SCD19179.1"/>
    <property type="molecule type" value="Genomic_DNA"/>
</dbReference>
<dbReference type="PANTHER" id="PTHR43133">
    <property type="entry name" value="RNA POLYMERASE ECF-TYPE SIGMA FACTO"/>
    <property type="match status" value="1"/>
</dbReference>
<dbReference type="InterPro" id="IPR013249">
    <property type="entry name" value="RNA_pol_sigma70_r4_t2"/>
</dbReference>
<dbReference type="NCBIfam" id="TIGR02937">
    <property type="entry name" value="sigma70-ECF"/>
    <property type="match status" value="1"/>
</dbReference>
<dbReference type="GO" id="GO:0006352">
    <property type="term" value="P:DNA-templated transcription initiation"/>
    <property type="evidence" value="ECO:0007669"/>
    <property type="project" value="InterPro"/>
</dbReference>
<keyword evidence="7" id="KW-1185">Reference proteome</keyword>
<dbReference type="Gene3D" id="1.10.10.10">
    <property type="entry name" value="Winged helix-like DNA-binding domain superfamily/Winged helix DNA-binding domain"/>
    <property type="match status" value="1"/>
</dbReference>
<dbReference type="InterPro" id="IPR014284">
    <property type="entry name" value="RNA_pol_sigma-70_dom"/>
</dbReference>
<dbReference type="InterPro" id="IPR013324">
    <property type="entry name" value="RNA_pol_sigma_r3/r4-like"/>
</dbReference>
<dbReference type="Pfam" id="PF08281">
    <property type="entry name" value="Sigma70_r4_2"/>
    <property type="match status" value="1"/>
</dbReference>
<evidence type="ECO:0000256" key="1">
    <source>
        <dbReference type="ARBA" id="ARBA00010641"/>
    </source>
</evidence>
<evidence type="ECO:0000313" key="6">
    <source>
        <dbReference type="EMBL" id="SCD19179.1"/>
    </source>
</evidence>
<evidence type="ECO:0000259" key="5">
    <source>
        <dbReference type="Pfam" id="PF08281"/>
    </source>
</evidence>
<sequence length="199" mass="23477">MNVASEEVSNIFVKLQKGDEEAFSFFYKFFINDMYAYGKSLGVEDDYVMDAIQDVFLKIFFNKPRFNSVAHFKFFLLKSLKNKLYDFFRYKPFSNTTDIQHDAFNFSIKTTILDEIIEDEDRVVIQQKIEKLLNSLSPLQKEAVYLRYIQELEYAQISEMMGRNETSIRKLVSQAINKIRKENATLPSIIFIILLFKGF</sequence>
<keyword evidence="4" id="KW-0804">Transcription</keyword>
<organism evidence="6 7">
    <name type="scientific">Proteiniphilum saccharofermentans</name>
    <dbReference type="NCBI Taxonomy" id="1642647"/>
    <lineage>
        <taxon>Bacteria</taxon>
        <taxon>Pseudomonadati</taxon>
        <taxon>Bacteroidota</taxon>
        <taxon>Bacteroidia</taxon>
        <taxon>Bacteroidales</taxon>
        <taxon>Dysgonomonadaceae</taxon>
        <taxon>Proteiniphilum</taxon>
    </lineage>
</organism>
<dbReference type="STRING" id="1642647.PSM36_0345"/>
<dbReference type="CDD" id="cd06171">
    <property type="entry name" value="Sigma70_r4"/>
    <property type="match status" value="1"/>
</dbReference>
<accession>A0A1R3SZ74</accession>
<dbReference type="PANTHER" id="PTHR43133:SF46">
    <property type="entry name" value="RNA POLYMERASE SIGMA-70 FACTOR ECF SUBFAMILY"/>
    <property type="match status" value="1"/>
</dbReference>